<proteinExistence type="predicted"/>
<keyword evidence="1" id="KW-0560">Oxidoreductase</keyword>
<keyword evidence="2" id="KW-1185">Reference proteome</keyword>
<dbReference type="EMBL" id="CP081303">
    <property type="protein sequence ID" value="QZE15693.1"/>
    <property type="molecule type" value="Genomic_DNA"/>
</dbReference>
<dbReference type="EC" id="1.3.3.4" evidence="1"/>
<gene>
    <name evidence="1" type="primary">hemG</name>
    <name evidence="1" type="ORF">K4L44_07630</name>
</gene>
<name>A0AC61NIX8_9BACT</name>
<evidence type="ECO:0000313" key="1">
    <source>
        <dbReference type="EMBL" id="QZE15693.1"/>
    </source>
</evidence>
<protein>
    <submittedName>
        <fullName evidence="1">Protoporphyrinogen oxidase</fullName>
        <ecNumber evidence="1">1.3.3.4</ecNumber>
    </submittedName>
</protein>
<accession>A0AC61NIX8</accession>
<evidence type="ECO:0000313" key="2">
    <source>
        <dbReference type="Proteomes" id="UP000826212"/>
    </source>
</evidence>
<dbReference type="Proteomes" id="UP000826212">
    <property type="component" value="Chromosome"/>
</dbReference>
<sequence>MDSYEIVILGAGISGMSTAAFLQSKGKKPLILEKRDKVGGVLSSKEIDGYTFDFAANSTVEKYESFFKLIQWAGIEKDLLIANRNASKKYLYRDHQIHALDGPLSYIFTKLLSFRTKLRVLKEPFIAARQSGEDESMADFVKRRFGQEFLDYTLNPLVAGVYAGDPKDLSMQAAYPNMAEMETKHGSVIMGSYHTLKENKKAYKKGKYRPSRNIMSFKRGLNQIPRGIAKKISPQLFLKSEVLEIIPIDGKYQIKYMKEGKEFSLIAEKIISTLPAYVLSSLMKDIDKNLSTELSKIYYPPVGTLNLGFHKEQIGKDLDSFGFLVPEKGNLNFLGALWSSTIFDNRAPKDHASFTLYLGGSRNREILQSDLKKWVSIATKQFSEIMEIEGEPKTKCFKLYEKAIPQYNLGYMNFKKYLDRFHETNNNFIISGNFIGGNSISDCINNAEINANKMI</sequence>
<organism evidence="1 2">
    <name type="scientific">Halosquirtibacter laminarini</name>
    <dbReference type="NCBI Taxonomy" id="3374600"/>
    <lineage>
        <taxon>Bacteria</taxon>
        <taxon>Pseudomonadati</taxon>
        <taxon>Bacteroidota</taxon>
        <taxon>Bacteroidia</taxon>
        <taxon>Marinilabiliales</taxon>
        <taxon>Prolixibacteraceae</taxon>
        <taxon>Halosquirtibacter</taxon>
    </lineage>
</organism>
<reference evidence="1" key="1">
    <citation type="submission" date="2021-08" db="EMBL/GenBank/DDBJ databases">
        <title>Novel anaerobic bacterium isolated from sea squirt in East Sea, Republic of Korea.</title>
        <authorList>
            <person name="Nguyen T.H."/>
            <person name="Li Z."/>
            <person name="Lee Y.-J."/>
            <person name="Ko J."/>
            <person name="Kim S.-G."/>
        </authorList>
    </citation>
    <scope>NUCLEOTIDE SEQUENCE</scope>
    <source>
        <strain evidence="1">KCTC 25031</strain>
    </source>
</reference>